<evidence type="ECO:0000313" key="3">
    <source>
        <dbReference type="Proteomes" id="UP000005038"/>
    </source>
</evidence>
<dbReference type="AlphaFoldDB" id="H5TPN6"/>
<organism evidence="2 3">
    <name type="scientific">Gordonia otitidis (strain DSM 44809 / CCUG 52243 / JCM 12355 / NBRC 100426 / IFM 10032)</name>
    <dbReference type="NCBI Taxonomy" id="1108044"/>
    <lineage>
        <taxon>Bacteria</taxon>
        <taxon>Bacillati</taxon>
        <taxon>Actinomycetota</taxon>
        <taxon>Actinomycetes</taxon>
        <taxon>Mycobacteriales</taxon>
        <taxon>Gordoniaceae</taxon>
        <taxon>Gordonia</taxon>
    </lineage>
</organism>
<dbReference type="Proteomes" id="UP000005038">
    <property type="component" value="Unassembled WGS sequence"/>
</dbReference>
<feature type="transmembrane region" description="Helical" evidence="1">
    <location>
        <begin position="116"/>
        <end position="135"/>
    </location>
</feature>
<feature type="transmembrane region" description="Helical" evidence="1">
    <location>
        <begin position="220"/>
        <end position="237"/>
    </location>
</feature>
<keyword evidence="1" id="KW-0812">Transmembrane</keyword>
<comment type="caution">
    <text evidence="2">The sequence shown here is derived from an EMBL/GenBank/DDBJ whole genome shotgun (WGS) entry which is preliminary data.</text>
</comment>
<evidence type="ECO:0008006" key="4">
    <source>
        <dbReference type="Google" id="ProtNLM"/>
    </source>
</evidence>
<evidence type="ECO:0000313" key="2">
    <source>
        <dbReference type="EMBL" id="GAB35444.1"/>
    </source>
</evidence>
<name>H5TPN6_GORO1</name>
<evidence type="ECO:0000256" key="1">
    <source>
        <dbReference type="SAM" id="Phobius"/>
    </source>
</evidence>
<gene>
    <name evidence="2" type="ORF">GOOTI_162_00350</name>
</gene>
<keyword evidence="3" id="KW-1185">Reference proteome</keyword>
<feature type="transmembrane region" description="Helical" evidence="1">
    <location>
        <begin position="141"/>
        <end position="163"/>
    </location>
</feature>
<dbReference type="Pfam" id="PF04087">
    <property type="entry name" value="DUF389"/>
    <property type="match status" value="1"/>
</dbReference>
<dbReference type="EMBL" id="BAFB01000162">
    <property type="protein sequence ID" value="GAB35444.1"/>
    <property type="molecule type" value="Genomic_DNA"/>
</dbReference>
<accession>H5TPN6</accession>
<feature type="transmembrane region" description="Helical" evidence="1">
    <location>
        <begin position="175"/>
        <end position="200"/>
    </location>
</feature>
<keyword evidence="1" id="KW-0472">Membrane</keyword>
<protein>
    <recommendedName>
        <fullName evidence="4">Integral membrane protein</fullName>
    </recommendedName>
</protein>
<dbReference type="PANTHER" id="PTHR20992">
    <property type="entry name" value="AT15442P-RELATED"/>
    <property type="match status" value="1"/>
</dbReference>
<keyword evidence="1" id="KW-1133">Transmembrane helix</keyword>
<dbReference type="RefSeq" id="WP_007239656.1">
    <property type="nucleotide sequence ID" value="NZ_BAFB01000162.1"/>
</dbReference>
<dbReference type="OrthoDB" id="8061853at2"/>
<feature type="transmembrane region" description="Helical" evidence="1">
    <location>
        <begin position="249"/>
        <end position="274"/>
    </location>
</feature>
<reference evidence="2" key="1">
    <citation type="submission" date="2012-02" db="EMBL/GenBank/DDBJ databases">
        <title>Whole genome shotgun sequence of Gordonia otitidis NBRC 100426.</title>
        <authorList>
            <person name="Yoshida I."/>
            <person name="Hosoyama A."/>
            <person name="Tsuchikane K."/>
            <person name="Katsumata H."/>
            <person name="Yamazaki S."/>
            <person name="Fujita N."/>
        </authorList>
    </citation>
    <scope>NUCLEOTIDE SEQUENCE [LARGE SCALE GENOMIC DNA]</scope>
    <source>
        <strain evidence="2">NBRC 100426</strain>
    </source>
</reference>
<proteinExistence type="predicted"/>
<dbReference type="STRING" id="1108044.GOOTI_162_00350"/>
<dbReference type="InterPro" id="IPR005240">
    <property type="entry name" value="DUF389"/>
</dbReference>
<feature type="transmembrane region" description="Helical" evidence="1">
    <location>
        <begin position="280"/>
        <end position="302"/>
    </location>
</feature>
<sequence>MLHLRVVSPTALTDEVEAIIANEPTAIGLVVLRGVATRPAGDVVEADIPREVANDLVDRLRATGVHHDGTIHIDTVATWLSRSGFDAELEAPGSSADAVVWSEVAQRSYDESELNWTYLTFMTLATVLAAIAIVLDSQILVIGAMVLGPEFGPVAALGVALVLRRWVLLALATRTLILGFVAAIAITAVLALVVRLLGWVTVDELRSPHPNVAFIASPDRWSFIVALVAGAAGVISVTSSKLGGLTGVFISVTTVPAAGNIALGTAFGLSATVWGSAEQLVVNLIGMALAGWLTLLFQQAVWSRIRIRRAHSLLRRRRRMM</sequence>
<dbReference type="PANTHER" id="PTHR20992:SF9">
    <property type="entry name" value="AT15442P-RELATED"/>
    <property type="match status" value="1"/>
</dbReference>